<protein>
    <submittedName>
        <fullName evidence="3">Cell fate regulator YaaT (PSP1 superfamily)</fullName>
    </submittedName>
</protein>
<name>A0ABX0XFI3_9BACT</name>
<dbReference type="EMBL" id="JAATJH010000007">
    <property type="protein sequence ID" value="NJC27987.1"/>
    <property type="molecule type" value="Genomic_DNA"/>
</dbReference>
<dbReference type="Pfam" id="PF04468">
    <property type="entry name" value="PSP1"/>
    <property type="match status" value="1"/>
</dbReference>
<dbReference type="PROSITE" id="PS51411">
    <property type="entry name" value="PSP1_C"/>
    <property type="match status" value="1"/>
</dbReference>
<evidence type="ECO:0000259" key="2">
    <source>
        <dbReference type="PROSITE" id="PS51411"/>
    </source>
</evidence>
<evidence type="ECO:0000313" key="4">
    <source>
        <dbReference type="Proteomes" id="UP000770785"/>
    </source>
</evidence>
<sequence length="471" mass="51839">MACTSCGVGTNEDGTPKGCGSKGSCNTGACNKRSAYDWLSNLGIDDPYANDIVEVSFNDGTTQCFCHAPAEFDLHTGDNVVVEDEKGYDVGRITLSGDLVRLQMKKKKVREDKVTQMIIRRANLRDMEKLAEVRELQKPTMIQARVIARQNHMKMKVSDIEYRGDGKKITIYYTSDDRVDFRQIVRAFSHQFRVKVEMRQIGPRQETARLGGIGTCGRELCCSTWLSDFNAVNTSAARYQNLAINNAKLSGQCGRLKCCLNYELDTYMEALEVFPKKADRIKTHAGLAILIKTDIFKGIMYYTYKDNRGLLYPIPVEKVHEMQKLNKAGDMPADLQSAQLVVKEADDVFGYEDVTGAIELPAEKRSKRRNKKSGGGGSGGGRSARSSRSRGKSDAGDSGKQETSAKATPATEGGDKPKNTRSRKRPARGAGKPRAEGGDSGNQSKSGDQSKSSGSSGRRKKRTPRGKKKPE</sequence>
<feature type="compositionally biased region" description="Basic residues" evidence="1">
    <location>
        <begin position="457"/>
        <end position="471"/>
    </location>
</feature>
<feature type="compositionally biased region" description="Basic and acidic residues" evidence="1">
    <location>
        <begin position="391"/>
        <end position="400"/>
    </location>
</feature>
<feature type="domain" description="PSP1 C-terminal" evidence="2">
    <location>
        <begin position="116"/>
        <end position="201"/>
    </location>
</feature>
<feature type="region of interest" description="Disordered" evidence="1">
    <location>
        <begin position="360"/>
        <end position="471"/>
    </location>
</feature>
<accession>A0ABX0XFI3</accession>
<evidence type="ECO:0000256" key="1">
    <source>
        <dbReference type="SAM" id="MobiDB-lite"/>
    </source>
</evidence>
<dbReference type="RefSeq" id="WP_168039599.1">
    <property type="nucleotide sequence ID" value="NZ_JAATJH010000007.1"/>
</dbReference>
<comment type="caution">
    <text evidence="3">The sequence shown here is derived from an EMBL/GenBank/DDBJ whole genome shotgun (WGS) entry which is preliminary data.</text>
</comment>
<feature type="compositionally biased region" description="Gly residues" evidence="1">
    <location>
        <begin position="373"/>
        <end position="382"/>
    </location>
</feature>
<gene>
    <name evidence="3" type="ORF">GGR27_003506</name>
</gene>
<proteinExistence type="predicted"/>
<evidence type="ECO:0000313" key="3">
    <source>
        <dbReference type="EMBL" id="NJC27987.1"/>
    </source>
</evidence>
<dbReference type="NCBIfam" id="NF041131">
    <property type="entry name" value="RicT_YaaT_fam"/>
    <property type="match status" value="1"/>
</dbReference>
<feature type="region of interest" description="Disordered" evidence="1">
    <location>
        <begin position="1"/>
        <end position="22"/>
    </location>
</feature>
<reference evidence="3 4" key="1">
    <citation type="submission" date="2020-03" db="EMBL/GenBank/DDBJ databases">
        <title>Genomic Encyclopedia of Type Strains, Phase IV (KMG-IV): sequencing the most valuable type-strain genomes for metagenomic binning, comparative biology and taxonomic classification.</title>
        <authorList>
            <person name="Goeker M."/>
        </authorList>
    </citation>
    <scope>NUCLEOTIDE SEQUENCE [LARGE SCALE GENOMIC DNA]</scope>
    <source>
        <strain evidence="3 4">DSM 105096</strain>
    </source>
</reference>
<dbReference type="InterPro" id="IPR047767">
    <property type="entry name" value="PSP1-like"/>
</dbReference>
<feature type="compositionally biased region" description="Low complexity" evidence="1">
    <location>
        <begin position="441"/>
        <end position="456"/>
    </location>
</feature>
<organism evidence="3 4">
    <name type="scientific">Neolewinella antarctica</name>
    <dbReference type="NCBI Taxonomy" id="442734"/>
    <lineage>
        <taxon>Bacteria</taxon>
        <taxon>Pseudomonadati</taxon>
        <taxon>Bacteroidota</taxon>
        <taxon>Saprospiria</taxon>
        <taxon>Saprospirales</taxon>
        <taxon>Lewinellaceae</taxon>
        <taxon>Neolewinella</taxon>
    </lineage>
</organism>
<dbReference type="PANTHER" id="PTHR43830:SF3">
    <property type="entry name" value="PROTEIN PSP1"/>
    <property type="match status" value="1"/>
</dbReference>
<dbReference type="InterPro" id="IPR007557">
    <property type="entry name" value="PSP1_C"/>
</dbReference>
<dbReference type="Proteomes" id="UP000770785">
    <property type="component" value="Unassembled WGS sequence"/>
</dbReference>
<keyword evidence="4" id="KW-1185">Reference proteome</keyword>
<dbReference type="PANTHER" id="PTHR43830">
    <property type="entry name" value="PROTEIN PSP1"/>
    <property type="match status" value="1"/>
</dbReference>